<dbReference type="Proteomes" id="UP001519887">
    <property type="component" value="Unassembled WGS sequence"/>
</dbReference>
<comment type="caution">
    <text evidence="4">The sequence shown here is derived from an EMBL/GenBank/DDBJ whole genome shotgun (WGS) entry which is preliminary data.</text>
</comment>
<reference evidence="4 5" key="1">
    <citation type="submission" date="2021-07" db="EMBL/GenBank/DDBJ databases">
        <title>Paenibacillus radiodurans sp. nov., isolated from the southeastern edge of Tengger Desert.</title>
        <authorList>
            <person name="Zhang G."/>
        </authorList>
    </citation>
    <scope>NUCLEOTIDE SEQUENCE [LARGE SCALE GENOMIC DNA]</scope>
    <source>
        <strain evidence="4 5">CCM 7311</strain>
    </source>
</reference>
<dbReference type="PROSITE" id="PS51272">
    <property type="entry name" value="SLH"/>
    <property type="match status" value="3"/>
</dbReference>
<organism evidence="4 5">
    <name type="scientific">Paenibacillus sepulcri</name>
    <dbReference type="NCBI Taxonomy" id="359917"/>
    <lineage>
        <taxon>Bacteria</taxon>
        <taxon>Bacillati</taxon>
        <taxon>Bacillota</taxon>
        <taxon>Bacilli</taxon>
        <taxon>Bacillales</taxon>
        <taxon>Paenibacillaceae</taxon>
        <taxon>Paenibacillus</taxon>
    </lineage>
</organism>
<dbReference type="PANTHER" id="PTHR43308:SF5">
    <property type="entry name" value="S-LAYER PROTEIN _ PEPTIDOGLYCAN ENDO-BETA-N-ACETYLGLUCOSAMINIDASE"/>
    <property type="match status" value="1"/>
</dbReference>
<dbReference type="EMBL" id="JAHZIK010000127">
    <property type="protein sequence ID" value="MBW7453880.1"/>
    <property type="molecule type" value="Genomic_DNA"/>
</dbReference>
<feature type="domain" description="SLH" evidence="3">
    <location>
        <begin position="540"/>
        <end position="600"/>
    </location>
</feature>
<evidence type="ECO:0000313" key="5">
    <source>
        <dbReference type="Proteomes" id="UP001519887"/>
    </source>
</evidence>
<evidence type="ECO:0000256" key="1">
    <source>
        <dbReference type="SAM" id="MobiDB-lite"/>
    </source>
</evidence>
<feature type="chain" id="PRO_5045324860" evidence="2">
    <location>
        <begin position="26"/>
        <end position="600"/>
    </location>
</feature>
<feature type="domain" description="SLH" evidence="3">
    <location>
        <begin position="470"/>
        <end position="533"/>
    </location>
</feature>
<dbReference type="InterPro" id="IPR001119">
    <property type="entry name" value="SLH_dom"/>
</dbReference>
<feature type="domain" description="SLH" evidence="3">
    <location>
        <begin position="410"/>
        <end position="469"/>
    </location>
</feature>
<sequence length="600" mass="62268">MKLRKFSLILIVTLCLSLVPAAVFASSTAVALNEIAAVEPGGSVVIAGTSTLNEVIIQVLRPNNATVYYDIVQVNGGQFSSSFTLANSETVGTYKVIAGQADQTDSKDFVVKAVDSSGGGNDGDDSDNGDNGDNGDDSDDGDDGDTGGNGPVGTITPPSSPAPAPAPASGKPITPAKSNAEPVKVDTSKNTTVSSTAADGRVTTTVTQDSAALADALAKAAGQDNHGDAPIVFISFNNPAGEGVQFNIASSVLAAAALNAPDTIISLQTNDGEYSLPLRIIDFAALAQSLGTTDANISIQVNISPASTDLNARIKESAMDIAASQLGGAIEFSVIAAGNGKTVELNHFGSTYVDRNIELAISEDDTATVVLYDPSTGQFSFVPAVFEKQTDNLTRVTFKRNGNSVYTVLSFTKTFHDVSKHWAKADIELLASKLVVKGVTDSSFAPDSSITRAEFAALLVRSLGLSLETASADFADVKSSDWFAGAIGAAVQAKLVDGFTDNTFKPNDTINREQMAVMVARAIKAAGKTIDVSGKQNELLAKFQDKAAISSWAQAAVAQSVETNIITGMTNDTFVPLANASRAQAATMLKRFMQAAHFIN</sequence>
<protein>
    <submittedName>
        <fullName evidence="4">S-layer homology domain-containing protein</fullName>
    </submittedName>
</protein>
<evidence type="ECO:0000313" key="4">
    <source>
        <dbReference type="EMBL" id="MBW7453880.1"/>
    </source>
</evidence>
<feature type="compositionally biased region" description="Acidic residues" evidence="1">
    <location>
        <begin position="122"/>
        <end position="145"/>
    </location>
</feature>
<accession>A0ABS7BZ03</accession>
<feature type="signal peptide" evidence="2">
    <location>
        <begin position="1"/>
        <end position="25"/>
    </location>
</feature>
<evidence type="ECO:0000259" key="3">
    <source>
        <dbReference type="PROSITE" id="PS51272"/>
    </source>
</evidence>
<gene>
    <name evidence="4" type="ORF">K0U00_07505</name>
</gene>
<evidence type="ECO:0000256" key="2">
    <source>
        <dbReference type="SAM" id="SignalP"/>
    </source>
</evidence>
<dbReference type="PANTHER" id="PTHR43308">
    <property type="entry name" value="OUTER MEMBRANE PROTEIN ALPHA-RELATED"/>
    <property type="match status" value="1"/>
</dbReference>
<dbReference type="Pfam" id="PF00395">
    <property type="entry name" value="SLH"/>
    <property type="match status" value="3"/>
</dbReference>
<keyword evidence="5" id="KW-1185">Reference proteome</keyword>
<feature type="region of interest" description="Disordered" evidence="1">
    <location>
        <begin position="113"/>
        <end position="196"/>
    </location>
</feature>
<name>A0ABS7BZ03_9BACL</name>
<dbReference type="RefSeq" id="WP_210038809.1">
    <property type="nucleotide sequence ID" value="NZ_JBHLVU010000011.1"/>
</dbReference>
<proteinExistence type="predicted"/>
<keyword evidence="2" id="KW-0732">Signal</keyword>
<dbReference type="InterPro" id="IPR051465">
    <property type="entry name" value="Cell_Envelope_Struct_Comp"/>
</dbReference>